<dbReference type="Pfam" id="PF03981">
    <property type="entry name" value="Ubiq_cyt_C_chap"/>
    <property type="match status" value="1"/>
</dbReference>
<dbReference type="EMBL" id="ML992521">
    <property type="protein sequence ID" value="KAF2219037.1"/>
    <property type="molecule type" value="Genomic_DNA"/>
</dbReference>
<dbReference type="InterPro" id="IPR007129">
    <property type="entry name" value="Ubiqinol_cyt_c_chaperone_CPB3"/>
</dbReference>
<evidence type="ECO:0000313" key="5">
    <source>
        <dbReference type="Proteomes" id="UP000799538"/>
    </source>
</evidence>
<feature type="domain" description="Ubiquinol-cytochrome c chaperone" evidence="3">
    <location>
        <begin position="166"/>
        <end position="306"/>
    </location>
</feature>
<evidence type="ECO:0000256" key="1">
    <source>
        <dbReference type="ARBA" id="ARBA00006407"/>
    </source>
</evidence>
<comment type="similarity">
    <text evidence="1">Belongs to the CBP3 family.</text>
</comment>
<evidence type="ECO:0000313" key="4">
    <source>
        <dbReference type="EMBL" id="KAF2219037.1"/>
    </source>
</evidence>
<name>A0A6A6FZY9_9PEZI</name>
<feature type="compositionally biased region" description="Pro residues" evidence="2">
    <location>
        <begin position="51"/>
        <end position="67"/>
    </location>
</feature>
<evidence type="ECO:0000256" key="2">
    <source>
        <dbReference type="SAM" id="MobiDB-lite"/>
    </source>
</evidence>
<sequence length="335" mass="36613">MSGRQCYSAIAQGARTRSQALRYQLATRNEALRSSHRAFQSPSRSLASTPSSPPSDPAPSPVPPPDAPSIQKLASTLRKQGSIGSATAPYAAYGTTESLFKSCSSAGDYSGTAPSTTPPSTTTSPGGPVPSRSPYNKSAPPEPLKTSAGEDIFFPLSKQTWHYAYSLPPTFSTWSQLTILHLYLLQLRLRMFPAEHERKWSQQLLDHFFYAAEEKMDGMHNITSRGIRSRYLKDMYDTYRGNVMSYDEGVIKGDAVLGAAVWRNVFGGKEGVDAVALAEIVGWMRRGAKALGDMGDEEFVAGKWSFGVPWRGRREVEREAEGMKVPFVDEGKAGS</sequence>
<feature type="compositionally biased region" description="Low complexity" evidence="2">
    <location>
        <begin position="110"/>
        <end position="134"/>
    </location>
</feature>
<dbReference type="InterPro" id="IPR021150">
    <property type="entry name" value="Ubiq_cyt_c_chap"/>
</dbReference>
<evidence type="ECO:0000259" key="3">
    <source>
        <dbReference type="Pfam" id="PF03981"/>
    </source>
</evidence>
<feature type="region of interest" description="Disordered" evidence="2">
    <location>
        <begin position="104"/>
        <end position="146"/>
    </location>
</feature>
<dbReference type="OrthoDB" id="10253878at2759"/>
<proteinExistence type="inferred from homology"/>
<dbReference type="Proteomes" id="UP000799538">
    <property type="component" value="Unassembled WGS sequence"/>
</dbReference>
<feature type="compositionally biased region" description="Low complexity" evidence="2">
    <location>
        <begin position="41"/>
        <end position="50"/>
    </location>
</feature>
<organism evidence="4 5">
    <name type="scientific">Elsinoe ampelina</name>
    <dbReference type="NCBI Taxonomy" id="302913"/>
    <lineage>
        <taxon>Eukaryota</taxon>
        <taxon>Fungi</taxon>
        <taxon>Dikarya</taxon>
        <taxon>Ascomycota</taxon>
        <taxon>Pezizomycotina</taxon>
        <taxon>Dothideomycetes</taxon>
        <taxon>Dothideomycetidae</taxon>
        <taxon>Myriangiales</taxon>
        <taxon>Elsinoaceae</taxon>
        <taxon>Elsinoe</taxon>
    </lineage>
</organism>
<gene>
    <name evidence="4" type="ORF">BDZ85DRAFT_244002</name>
</gene>
<dbReference type="GO" id="GO:0034551">
    <property type="term" value="P:mitochondrial respiratory chain complex III assembly"/>
    <property type="evidence" value="ECO:0007669"/>
    <property type="project" value="TreeGrafter"/>
</dbReference>
<dbReference type="PANTHER" id="PTHR12184">
    <property type="entry name" value="UBIQUINOL-CYTOCHROME C REDUCTASE COMPLEX ASSEMBLY FACTOR 1 FAMILY MEMBER"/>
    <property type="match status" value="1"/>
</dbReference>
<dbReference type="AlphaFoldDB" id="A0A6A6FZY9"/>
<dbReference type="GO" id="GO:0005739">
    <property type="term" value="C:mitochondrion"/>
    <property type="evidence" value="ECO:0007669"/>
    <property type="project" value="TreeGrafter"/>
</dbReference>
<protein>
    <submittedName>
        <fullName evidence="4">Ubiquinol-cytochrome C chaperone-domain-containing protein</fullName>
    </submittedName>
</protein>
<reference evidence="5" key="1">
    <citation type="journal article" date="2020" name="Stud. Mycol.">
        <title>101 Dothideomycetes genomes: A test case for predicting lifestyles and emergence of pathogens.</title>
        <authorList>
            <person name="Haridas S."/>
            <person name="Albert R."/>
            <person name="Binder M."/>
            <person name="Bloem J."/>
            <person name="LaButti K."/>
            <person name="Salamov A."/>
            <person name="Andreopoulos B."/>
            <person name="Baker S."/>
            <person name="Barry K."/>
            <person name="Bills G."/>
            <person name="Bluhm B."/>
            <person name="Cannon C."/>
            <person name="Castanera R."/>
            <person name="Culley D."/>
            <person name="Daum C."/>
            <person name="Ezra D."/>
            <person name="Gonzalez J."/>
            <person name="Henrissat B."/>
            <person name="Kuo A."/>
            <person name="Liang C."/>
            <person name="Lipzen A."/>
            <person name="Lutzoni F."/>
            <person name="Magnuson J."/>
            <person name="Mondo S."/>
            <person name="Nolan M."/>
            <person name="Ohm R."/>
            <person name="Pangilinan J."/>
            <person name="Park H.-J."/>
            <person name="Ramirez L."/>
            <person name="Alfaro M."/>
            <person name="Sun H."/>
            <person name="Tritt A."/>
            <person name="Yoshinaga Y."/>
            <person name="Zwiers L.-H."/>
            <person name="Turgeon B."/>
            <person name="Goodwin S."/>
            <person name="Spatafora J."/>
            <person name="Crous P."/>
            <person name="Grigoriev I."/>
        </authorList>
    </citation>
    <scope>NUCLEOTIDE SEQUENCE [LARGE SCALE GENOMIC DNA]</scope>
    <source>
        <strain evidence="5">CECT 20119</strain>
    </source>
</reference>
<keyword evidence="5" id="KW-1185">Reference proteome</keyword>
<accession>A0A6A6FZY9</accession>
<dbReference type="PANTHER" id="PTHR12184:SF1">
    <property type="entry name" value="UBIQUINOL-CYTOCHROME-C REDUCTASE COMPLEX ASSEMBLY FACTOR 1"/>
    <property type="match status" value="1"/>
</dbReference>
<feature type="region of interest" description="Disordered" evidence="2">
    <location>
        <begin position="32"/>
        <end position="78"/>
    </location>
</feature>